<keyword evidence="4" id="KW-1185">Reference proteome</keyword>
<dbReference type="RefSeq" id="WP_232563569.1">
    <property type="nucleotide sequence ID" value="NZ_JALPRF010000008.1"/>
</dbReference>
<evidence type="ECO:0000259" key="2">
    <source>
        <dbReference type="Pfam" id="PF01051"/>
    </source>
</evidence>
<evidence type="ECO:0000313" key="3">
    <source>
        <dbReference type="EMBL" id="MCK8495367.1"/>
    </source>
</evidence>
<accession>A0ABT0HU43</accession>
<comment type="similarity">
    <text evidence="1">Belongs to the initiator RepB protein family.</text>
</comment>
<dbReference type="InterPro" id="IPR036388">
    <property type="entry name" value="WH-like_DNA-bd_sf"/>
</dbReference>
<dbReference type="Proteomes" id="UP001202180">
    <property type="component" value="Unassembled WGS sequence"/>
</dbReference>
<dbReference type="InterPro" id="IPR000525">
    <property type="entry name" value="Initiator_Rep_WH1"/>
</dbReference>
<evidence type="ECO:0000313" key="4">
    <source>
        <dbReference type="Proteomes" id="UP001202180"/>
    </source>
</evidence>
<evidence type="ECO:0000256" key="1">
    <source>
        <dbReference type="ARBA" id="ARBA00038283"/>
    </source>
</evidence>
<feature type="domain" description="Initiator Rep protein WH1" evidence="2">
    <location>
        <begin position="22"/>
        <end position="161"/>
    </location>
</feature>
<organism evidence="3 4">
    <name type="scientific">Spirosoma liriopis</name>
    <dbReference type="NCBI Taxonomy" id="2937440"/>
    <lineage>
        <taxon>Bacteria</taxon>
        <taxon>Pseudomonadati</taxon>
        <taxon>Bacteroidota</taxon>
        <taxon>Cytophagia</taxon>
        <taxon>Cytophagales</taxon>
        <taxon>Cytophagaceae</taxon>
        <taxon>Spirosoma</taxon>
    </lineage>
</organism>
<gene>
    <name evidence="3" type="ORF">M0L20_26110</name>
</gene>
<comment type="caution">
    <text evidence="3">The sequence shown here is derived from an EMBL/GenBank/DDBJ whole genome shotgun (WGS) entry which is preliminary data.</text>
</comment>
<proteinExistence type="inferred from homology"/>
<protein>
    <submittedName>
        <fullName evidence="3">Replication initiation protein</fullName>
    </submittedName>
</protein>
<reference evidence="3 4" key="1">
    <citation type="submission" date="2022-04" db="EMBL/GenBank/DDBJ databases">
        <title>Spirosoma sp. strain RP8 genome sequencing and assembly.</title>
        <authorList>
            <person name="Jung Y."/>
        </authorList>
    </citation>
    <scope>NUCLEOTIDE SEQUENCE [LARGE SCALE GENOMIC DNA]</scope>
    <source>
        <strain evidence="3 4">RP8</strain>
    </source>
</reference>
<dbReference type="InterPro" id="IPR036390">
    <property type="entry name" value="WH_DNA-bd_sf"/>
</dbReference>
<dbReference type="EMBL" id="JALPRF010000008">
    <property type="protein sequence ID" value="MCK8495367.1"/>
    <property type="molecule type" value="Genomic_DNA"/>
</dbReference>
<sequence>MKRTPSNQLTLLKLDAKTETLFQANALTNAYYDMSALQKNILYMVQSQIKKDDPDDKRYVVRVKDIMAITDTANPYKSLQLATEGMMQKIMNIPVGGKLLQVAPFSSVLYDYGKGTMTFKIDSDLRPFLFNLENGRFTTFGKEPAMNLPGKYSKRIYEMLSSWKKAGLMKISILELKTRLRLYDPVTEIEQYEDWRDFNKRVLIPAVKEINHESDLHVEYFTQRVGKRIAQLKWVIKTKTTVALEVPPTVSELHERMMTQFKLRSDQIEFILARFEPAVINKKLYEIQLQNASKKISNIGGYTAKVFGVL</sequence>
<dbReference type="Pfam" id="PF01051">
    <property type="entry name" value="Rep3_N"/>
    <property type="match status" value="1"/>
</dbReference>
<dbReference type="Pfam" id="PF21205">
    <property type="entry name" value="Rep3_C"/>
    <property type="match status" value="1"/>
</dbReference>
<dbReference type="Gene3D" id="1.10.10.10">
    <property type="entry name" value="Winged helix-like DNA-binding domain superfamily/Winged helix DNA-binding domain"/>
    <property type="match status" value="2"/>
</dbReference>
<name>A0ABT0HU43_9BACT</name>
<dbReference type="SUPFAM" id="SSF46785">
    <property type="entry name" value="Winged helix' DNA-binding domain"/>
    <property type="match status" value="2"/>
</dbReference>